<evidence type="ECO:0000256" key="1">
    <source>
        <dbReference type="SAM" id="Phobius"/>
    </source>
</evidence>
<feature type="transmembrane region" description="Helical" evidence="1">
    <location>
        <begin position="245"/>
        <end position="264"/>
    </location>
</feature>
<feature type="transmembrane region" description="Helical" evidence="1">
    <location>
        <begin position="199"/>
        <end position="216"/>
    </location>
</feature>
<organism evidence="2 3">
    <name type="scientific">Caenorhabditis remanei</name>
    <name type="common">Caenorhabditis vulgaris</name>
    <dbReference type="NCBI Taxonomy" id="31234"/>
    <lineage>
        <taxon>Eukaryota</taxon>
        <taxon>Metazoa</taxon>
        <taxon>Ecdysozoa</taxon>
        <taxon>Nematoda</taxon>
        <taxon>Chromadorea</taxon>
        <taxon>Rhabditida</taxon>
        <taxon>Rhabditina</taxon>
        <taxon>Rhabditomorpha</taxon>
        <taxon>Rhabditoidea</taxon>
        <taxon>Rhabditidae</taxon>
        <taxon>Peloderinae</taxon>
        <taxon>Caenorhabditis</taxon>
    </lineage>
</organism>
<dbReference type="AlphaFoldDB" id="A0A6A5HE21"/>
<feature type="transmembrane region" description="Helical" evidence="1">
    <location>
        <begin position="106"/>
        <end position="126"/>
    </location>
</feature>
<keyword evidence="1" id="KW-0472">Membrane</keyword>
<dbReference type="GeneID" id="9798727"/>
<comment type="caution">
    <text evidence="2">The sequence shown here is derived from an EMBL/GenBank/DDBJ whole genome shotgun (WGS) entry which is preliminary data.</text>
</comment>
<dbReference type="CTD" id="9798727"/>
<dbReference type="KEGG" id="crq:GCK72_004501"/>
<dbReference type="Proteomes" id="UP000483820">
    <property type="component" value="Chromosome II"/>
</dbReference>
<evidence type="ECO:0000313" key="3">
    <source>
        <dbReference type="Proteomes" id="UP000483820"/>
    </source>
</evidence>
<name>A0A6A5HE21_CAERE</name>
<dbReference type="RefSeq" id="XP_003101038.2">
    <property type="nucleotide sequence ID" value="XM_003100990.2"/>
</dbReference>
<evidence type="ECO:0000313" key="2">
    <source>
        <dbReference type="EMBL" id="KAF1764552.1"/>
    </source>
</evidence>
<keyword evidence="1" id="KW-0812">Transmembrane</keyword>
<keyword evidence="1" id="KW-1133">Transmembrane helix</keyword>
<protein>
    <submittedName>
        <fullName evidence="2">Uncharacterized protein</fullName>
    </submittedName>
</protein>
<feature type="transmembrane region" description="Helical" evidence="1">
    <location>
        <begin position="75"/>
        <end position="94"/>
    </location>
</feature>
<dbReference type="EMBL" id="WUAV01000002">
    <property type="protein sequence ID" value="KAF1764552.1"/>
    <property type="molecule type" value="Genomic_DNA"/>
</dbReference>
<accession>A0A6A5HE21</accession>
<proteinExistence type="predicted"/>
<reference evidence="2 3" key="1">
    <citation type="submission" date="2019-12" db="EMBL/GenBank/DDBJ databases">
        <title>Chromosome-level assembly of the Caenorhabditis remanei genome.</title>
        <authorList>
            <person name="Teterina A.A."/>
            <person name="Willis J.H."/>
            <person name="Phillips P.C."/>
        </authorList>
    </citation>
    <scope>NUCLEOTIDE SEQUENCE [LARGE SCALE GENOMIC DNA]</scope>
    <source>
        <strain evidence="2 3">PX506</strain>
        <tissue evidence="2">Whole organism</tissue>
    </source>
</reference>
<sequence length="287" mass="33658">MSLFLKSDLLMVTLNNPQNLLNHVKDSLTINTPNTEEARVDQIKELVKLETWIKDEKIILETEIKKIESDFPNKVIISILSFLMIIGVLGYLIYTEYIGQLISTGVRFLISGGAIVVLLIVAACFISHDPKMREKNQKAKEGGKREEKLLIDYSNLEKEEVMEPMMMSELNQRQIDIIDFYTEEIEPLRQKNRVWKNRQYVLLFFFYTEWAIYSLIRYCDSVRFLSGFSKVDRTKIDPDDVMIEFTNFLFFESILVFAGCLLYLEYLKPLKERLCMPEELKTVEMLV</sequence>
<gene>
    <name evidence="2" type="ORF">GCK72_004501</name>
</gene>